<evidence type="ECO:0000256" key="5">
    <source>
        <dbReference type="ARBA" id="ARBA00022692"/>
    </source>
</evidence>
<dbReference type="PANTHER" id="PTHR30627:SF2">
    <property type="entry name" value="PEPTIDOGLYCAN D,D-TRANSPEPTIDASE MRDA"/>
    <property type="match status" value="1"/>
</dbReference>
<name>A0A926EVV2_9FIRM</name>
<keyword evidence="5" id="KW-0812">Transmembrane</keyword>
<evidence type="ECO:0000259" key="11">
    <source>
        <dbReference type="Pfam" id="PF00905"/>
    </source>
</evidence>
<dbReference type="Gene3D" id="3.90.1310.10">
    <property type="entry name" value="Penicillin-binding protein 2a (Domain 2)"/>
    <property type="match status" value="2"/>
</dbReference>
<comment type="caution">
    <text evidence="13">The sequence shown here is derived from an EMBL/GenBank/DDBJ whole genome shotgun (WGS) entry which is preliminary data.</text>
</comment>
<sequence>MNFLDKLKNRYNFITFVLIIMMFALSLRLASLTIAQGDYYRDLSDNKRLKEVYVTAPRGEIRDRNGRLLAGNKPSFTVQLLKDELNLYNLEEKNDIFLKLIRILEEDGTDYLDEFPIELNSFKYRNEKDYNTESLSPMDKVVQIIMDNNIQNKILTSYYIYEGYDDHYQFIVANRAIQLLKNKGIDIPIDVSLDSGQINFFFKENVDIETWKKDNNIAKEDSPLQVLNGLINEDKTIIRNIIDHSLSKKIVYDILKSMNLLDNIVLEEYSITYMDEYLDQKRNLSQIYPKVTMESKAIDDFVNIFIDTSLKNFLKESFKVQDKREKIFVPGEILISMIEEKGINLPIEIHLDEENGIQYKYTDNAEMIEDDIIDLLIEQAKEASILKKFITRDDIKSKAQEQLLKDGVNPKISVSKDIEYVAINNLKNFYTGHKIEEGSSVEEAFNKLKEKYKIDEELSKYESRTMFILHDQLKKQGYLAYQPINFAYGIKESTVAKIEEGLMDVSGIDVSIEPIRYYPEGTTAAHILGYLGKISQPNEIKKYVEEKKYSPSAIIGKTGIEESFEEKLSGKNGIKKVEVDSVGNTTKTIDEEKPIPGDNIYLSIDLNVQKTAEKALEQTLKELRRGGTYKSQWGDFQFGTNRKKGRPYKNATSGALVAVDVKTGQVIASASYPAYDPNLFSTGISNSDWISLFPEDENDMLAPRPLYNIVTQTAIQPGSIFKMLTALTALEKGLSPYQKIRDMGSVDVGNSHMDCLIWSTSRRTHGYVDVHEALRDSCNYYFYSLAFGKNQKTGEHLGVKVEVEDLVDMSKKFGLDDKTGIEINVPAEVAGGVPDPQKKISGSKNMLRSYLNREIDKYFEEGFEYEEEDKAEIIEEIVSWSDYDTPLSYGEVMKRLRELHVDPEKRLLDEKGNMEKESIADKIKFTYLNYAGWNISDTLNITIGQGLNAYTPIQMANYVAAIANGGYRHKLTVIDNIKNYNNSKTNYTHEPKPEKIKLNNYTNLDHIMEGMAMVSEDGAYKRIFQNLPVKVGSKTGTAERSGINPSTGDTYDDFAWFVGFAPYDDPQIAVAAVIFQGGSGGYAGPMVRDVIAEYLGLNKTETTENMPLENSLSR</sequence>
<comment type="subcellular location">
    <subcellularLocation>
        <location evidence="2">Cell membrane</location>
    </subcellularLocation>
    <subcellularLocation>
        <location evidence="1">Membrane</location>
        <topology evidence="1">Single-pass membrane protein</topology>
    </subcellularLocation>
</comment>
<dbReference type="Proteomes" id="UP000601522">
    <property type="component" value="Unassembled WGS sequence"/>
</dbReference>
<evidence type="ECO:0000256" key="9">
    <source>
        <dbReference type="ARBA" id="ARBA00023136"/>
    </source>
</evidence>
<dbReference type="InterPro" id="IPR050515">
    <property type="entry name" value="Beta-lactam/transpept"/>
</dbReference>
<dbReference type="SUPFAM" id="SSF56601">
    <property type="entry name" value="beta-lactamase/transpeptidase-like"/>
    <property type="match status" value="1"/>
</dbReference>
<proteinExistence type="inferred from homology"/>
<dbReference type="InterPro" id="IPR012338">
    <property type="entry name" value="Beta-lactam/transpept-like"/>
</dbReference>
<dbReference type="InterPro" id="IPR001460">
    <property type="entry name" value="PCN-bd_Tpept"/>
</dbReference>
<dbReference type="GO" id="GO:0071555">
    <property type="term" value="P:cell wall organization"/>
    <property type="evidence" value="ECO:0007669"/>
    <property type="project" value="TreeGrafter"/>
</dbReference>
<feature type="domain" description="Penicillin-binding protein dimerisation" evidence="12">
    <location>
        <begin position="55"/>
        <end position="588"/>
    </location>
</feature>
<evidence type="ECO:0000313" key="14">
    <source>
        <dbReference type="Proteomes" id="UP000601522"/>
    </source>
</evidence>
<dbReference type="AlphaFoldDB" id="A0A926EVV2"/>
<evidence type="ECO:0000256" key="4">
    <source>
        <dbReference type="ARBA" id="ARBA00022475"/>
    </source>
</evidence>
<dbReference type="GO" id="GO:0008658">
    <property type="term" value="F:penicillin binding"/>
    <property type="evidence" value="ECO:0007669"/>
    <property type="project" value="InterPro"/>
</dbReference>
<dbReference type="PANTHER" id="PTHR30627">
    <property type="entry name" value="PEPTIDOGLYCAN D,D-TRANSPEPTIDASE"/>
    <property type="match status" value="1"/>
</dbReference>
<keyword evidence="6" id="KW-0133">Cell shape</keyword>
<evidence type="ECO:0000256" key="2">
    <source>
        <dbReference type="ARBA" id="ARBA00004236"/>
    </source>
</evidence>
<accession>A0A926EVV2</accession>
<gene>
    <name evidence="13" type="ORF">H8689_06710</name>
</gene>
<keyword evidence="7" id="KW-0573">Peptidoglycan synthesis</keyword>
<reference evidence="13 14" key="1">
    <citation type="submission" date="2020-08" db="EMBL/GenBank/DDBJ databases">
        <title>Genome public.</title>
        <authorList>
            <person name="Liu C."/>
            <person name="Sun Q."/>
        </authorList>
    </citation>
    <scope>NUCLEOTIDE SEQUENCE [LARGE SCALE GENOMIC DNA]</scope>
    <source>
        <strain evidence="13 14">NSJ-26</strain>
    </source>
</reference>
<evidence type="ECO:0000313" key="13">
    <source>
        <dbReference type="EMBL" id="MBC8590823.1"/>
    </source>
</evidence>
<evidence type="ECO:0000256" key="7">
    <source>
        <dbReference type="ARBA" id="ARBA00022984"/>
    </source>
</evidence>
<dbReference type="RefSeq" id="WP_249323656.1">
    <property type="nucleotide sequence ID" value="NZ_JACRTK010000002.1"/>
</dbReference>
<dbReference type="Pfam" id="PF03717">
    <property type="entry name" value="PBP_dimer"/>
    <property type="match status" value="1"/>
</dbReference>
<dbReference type="EMBL" id="JACRTK010000002">
    <property type="protein sequence ID" value="MBC8590823.1"/>
    <property type="molecule type" value="Genomic_DNA"/>
</dbReference>
<dbReference type="SUPFAM" id="SSF56519">
    <property type="entry name" value="Penicillin binding protein dimerisation domain"/>
    <property type="match status" value="2"/>
</dbReference>
<dbReference type="GO" id="GO:0005886">
    <property type="term" value="C:plasma membrane"/>
    <property type="evidence" value="ECO:0007669"/>
    <property type="project" value="TreeGrafter"/>
</dbReference>
<keyword evidence="9" id="KW-0472">Membrane</keyword>
<evidence type="ECO:0000256" key="1">
    <source>
        <dbReference type="ARBA" id="ARBA00004167"/>
    </source>
</evidence>
<comment type="similarity">
    <text evidence="3">Belongs to the transpeptidase family.</text>
</comment>
<keyword evidence="8" id="KW-1133">Transmembrane helix</keyword>
<keyword evidence="14" id="KW-1185">Reference proteome</keyword>
<dbReference type="InterPro" id="IPR036138">
    <property type="entry name" value="PBP_dimer_sf"/>
</dbReference>
<evidence type="ECO:0000256" key="3">
    <source>
        <dbReference type="ARBA" id="ARBA00007171"/>
    </source>
</evidence>
<keyword evidence="10" id="KW-0961">Cell wall biogenesis/degradation</keyword>
<dbReference type="Gene3D" id="3.40.710.10">
    <property type="entry name" value="DD-peptidase/beta-lactamase superfamily"/>
    <property type="match status" value="1"/>
</dbReference>
<evidence type="ECO:0000256" key="8">
    <source>
        <dbReference type="ARBA" id="ARBA00022989"/>
    </source>
</evidence>
<dbReference type="Pfam" id="PF00905">
    <property type="entry name" value="Transpeptidase"/>
    <property type="match status" value="2"/>
</dbReference>
<feature type="domain" description="Penicillin-binding protein transpeptidase" evidence="11">
    <location>
        <begin position="933"/>
        <end position="1091"/>
    </location>
</feature>
<protein>
    <submittedName>
        <fullName evidence="13">Penicillin-binding protein</fullName>
    </submittedName>
</protein>
<dbReference type="InterPro" id="IPR005311">
    <property type="entry name" value="PBP_dimer"/>
</dbReference>
<evidence type="ECO:0000256" key="6">
    <source>
        <dbReference type="ARBA" id="ARBA00022960"/>
    </source>
</evidence>
<evidence type="ECO:0000256" key="10">
    <source>
        <dbReference type="ARBA" id="ARBA00023316"/>
    </source>
</evidence>
<organism evidence="13 14">
    <name type="scientific">Wansuia hejianensis</name>
    <dbReference type="NCBI Taxonomy" id="2763667"/>
    <lineage>
        <taxon>Bacteria</taxon>
        <taxon>Bacillati</taxon>
        <taxon>Bacillota</taxon>
        <taxon>Clostridia</taxon>
        <taxon>Lachnospirales</taxon>
        <taxon>Lachnospiraceae</taxon>
        <taxon>Wansuia</taxon>
    </lineage>
</organism>
<evidence type="ECO:0000259" key="12">
    <source>
        <dbReference type="Pfam" id="PF03717"/>
    </source>
</evidence>
<keyword evidence="4" id="KW-1003">Cell membrane</keyword>
<feature type="domain" description="Penicillin-binding protein transpeptidase" evidence="11">
    <location>
        <begin position="654"/>
        <end position="843"/>
    </location>
</feature>